<reference evidence="2" key="1">
    <citation type="journal article" date="2022" name="Mol. Ecol. Resour.">
        <title>The genomes of chicory, endive, great burdock and yacon provide insights into Asteraceae palaeo-polyploidization history and plant inulin production.</title>
        <authorList>
            <person name="Fan W."/>
            <person name="Wang S."/>
            <person name="Wang H."/>
            <person name="Wang A."/>
            <person name="Jiang F."/>
            <person name="Liu H."/>
            <person name="Zhao H."/>
            <person name="Xu D."/>
            <person name="Zhang Y."/>
        </authorList>
    </citation>
    <scope>NUCLEOTIDE SEQUENCE [LARGE SCALE GENOMIC DNA]</scope>
    <source>
        <strain evidence="2">cv. Punajuju</strain>
    </source>
</reference>
<sequence length="90" mass="10104">MAFKTSSPSPTAKKPYVDGFLPPLKTRRPPILNSPFWDYWLEIRGMNALPSSFLWCGSGLCIWRSQVGHVINFRGALKTNASTTFDDVNV</sequence>
<reference evidence="1 2" key="2">
    <citation type="journal article" date="2022" name="Mol. Ecol. Resour.">
        <title>The genomes of chicory, endive, great burdock and yacon provide insights into Asteraceae paleo-polyploidization history and plant inulin production.</title>
        <authorList>
            <person name="Fan W."/>
            <person name="Wang S."/>
            <person name="Wang H."/>
            <person name="Wang A."/>
            <person name="Jiang F."/>
            <person name="Liu H."/>
            <person name="Zhao H."/>
            <person name="Xu D."/>
            <person name="Zhang Y."/>
        </authorList>
    </citation>
    <scope>NUCLEOTIDE SEQUENCE [LARGE SCALE GENOMIC DNA]</scope>
    <source>
        <strain evidence="2">cv. Punajuju</strain>
        <tissue evidence="1">Leaves</tissue>
    </source>
</reference>
<keyword evidence="2" id="KW-1185">Reference proteome</keyword>
<accession>A0ACB9CRV1</accession>
<protein>
    <submittedName>
        <fullName evidence="1">Uncharacterized protein</fullName>
    </submittedName>
</protein>
<evidence type="ECO:0000313" key="1">
    <source>
        <dbReference type="EMBL" id="KAI3736995.1"/>
    </source>
</evidence>
<proteinExistence type="predicted"/>
<dbReference type="EMBL" id="CM042013">
    <property type="protein sequence ID" value="KAI3736995.1"/>
    <property type="molecule type" value="Genomic_DNA"/>
</dbReference>
<gene>
    <name evidence="1" type="ORF">L2E82_26987</name>
</gene>
<name>A0ACB9CRV1_CICIN</name>
<comment type="caution">
    <text evidence="1">The sequence shown here is derived from an EMBL/GenBank/DDBJ whole genome shotgun (WGS) entry which is preliminary data.</text>
</comment>
<evidence type="ECO:0000313" key="2">
    <source>
        <dbReference type="Proteomes" id="UP001055811"/>
    </source>
</evidence>
<organism evidence="1 2">
    <name type="scientific">Cichorium intybus</name>
    <name type="common">Chicory</name>
    <dbReference type="NCBI Taxonomy" id="13427"/>
    <lineage>
        <taxon>Eukaryota</taxon>
        <taxon>Viridiplantae</taxon>
        <taxon>Streptophyta</taxon>
        <taxon>Embryophyta</taxon>
        <taxon>Tracheophyta</taxon>
        <taxon>Spermatophyta</taxon>
        <taxon>Magnoliopsida</taxon>
        <taxon>eudicotyledons</taxon>
        <taxon>Gunneridae</taxon>
        <taxon>Pentapetalae</taxon>
        <taxon>asterids</taxon>
        <taxon>campanulids</taxon>
        <taxon>Asterales</taxon>
        <taxon>Asteraceae</taxon>
        <taxon>Cichorioideae</taxon>
        <taxon>Cichorieae</taxon>
        <taxon>Cichoriinae</taxon>
        <taxon>Cichorium</taxon>
    </lineage>
</organism>
<dbReference type="Proteomes" id="UP001055811">
    <property type="component" value="Linkage Group LG05"/>
</dbReference>